<evidence type="ECO:0000313" key="1">
    <source>
        <dbReference type="EMBL" id="UPU46248.1"/>
    </source>
</evidence>
<proteinExistence type="predicted"/>
<accession>A0AB38RLS0</accession>
<keyword evidence="2" id="KW-1185">Reference proteome</keyword>
<dbReference type="EMBL" id="CP096564">
    <property type="protein sequence ID" value="UPU46248.1"/>
    <property type="molecule type" value="Genomic_DNA"/>
</dbReference>
<dbReference type="Proteomes" id="UP000831484">
    <property type="component" value="Plasmid pdjl-6-1"/>
</dbReference>
<reference evidence="2" key="1">
    <citation type="journal article" date="2022" name="Environ. Microbiol.">
        <title>Functional analysis, diversity, and distribution of carbendazim hydrolases MheI and CbmA, responsible for the initial step in carbendazim degradation.</title>
        <authorList>
            <person name="Zhang M."/>
            <person name="Bai X."/>
            <person name="Li Q."/>
            <person name="Zhang L."/>
            <person name="Zhu Q."/>
            <person name="Gao S."/>
            <person name="Ke Z."/>
            <person name="Jiang M."/>
            <person name="Hu J."/>
            <person name="Qiu J."/>
            <person name="Hong Q."/>
        </authorList>
    </citation>
    <scope>NUCLEOTIDE SEQUENCE [LARGE SCALE GENOMIC DNA]</scope>
    <source>
        <strain evidence="2">djl-6</strain>
    </source>
</reference>
<evidence type="ECO:0000313" key="2">
    <source>
        <dbReference type="Proteomes" id="UP000831484"/>
    </source>
</evidence>
<gene>
    <name evidence="1" type="ORF">M0639_29820</name>
</gene>
<protein>
    <submittedName>
        <fullName evidence="1">Insoluble domain protein</fullName>
    </submittedName>
</protein>
<name>A0AB38RLS0_RHOSG</name>
<keyword evidence="1" id="KW-0614">Plasmid</keyword>
<dbReference type="AlphaFoldDB" id="A0AB38RLS0"/>
<geneLocation type="plasmid" evidence="1 2">
    <name>pdjl-6-1</name>
</geneLocation>
<dbReference type="RefSeq" id="WP_231914977.1">
    <property type="nucleotide sequence ID" value="NZ_CP096564.1"/>
</dbReference>
<organism evidence="1 2">
    <name type="scientific">Rhodococcus qingshengii JCM 15477</name>
    <dbReference type="NCBI Taxonomy" id="1303681"/>
    <lineage>
        <taxon>Bacteria</taxon>
        <taxon>Bacillati</taxon>
        <taxon>Actinomycetota</taxon>
        <taxon>Actinomycetes</taxon>
        <taxon>Mycobacteriales</taxon>
        <taxon>Nocardiaceae</taxon>
        <taxon>Rhodococcus</taxon>
        <taxon>Rhodococcus erythropolis group</taxon>
    </lineage>
</organism>
<sequence>MTNHRNRAGKHRAAQRSAVAGVTLTALTALVVTTFGGAGVALADPVQPGVSTEGVQPGVTTEGVQPGVTAPPAAPVAPPVQQTVPVTWVPSPVEYQQPYQPRPGWDYETGNYDNSQDPVAPQVNIADLHLPVPVETATAPIAPPPEMGAFGNFIFKKPNWWTTDTLNRVSGQSAVWLAQTTDFYRSTGIPLDTAQQMAASQFTAGAVGLTAGLAASAPVLAATTAIGAGIGGNIGLALGNALIPIPGVGSVPGTVVGAVAGGAVGAVVAAPVVIASGAVGTAIGVGVGTAFGEGENGRESEVVIPDIDQPAITTETQNVLDSWSASPPVGTAAADGVRNAAAAAPAIDTQIRETVSALPGGEGAVAAFDQAVTDIAAATAVPGLPISMISDAIGAGIPA</sequence>